<evidence type="ECO:0000259" key="7">
    <source>
        <dbReference type="PROSITE" id="PS50011"/>
    </source>
</evidence>
<name>A0A6J1LPA4_DROHY</name>
<keyword evidence="3" id="KW-0808">Transferase</keyword>
<comment type="similarity">
    <text evidence="1">Belongs to the protein kinase superfamily. STE Ser/Thr protein kinase family. MAP kinase kinase kinase subfamily.</text>
</comment>
<dbReference type="SUPFAM" id="SSF56112">
    <property type="entry name" value="Protein kinase-like (PK-like)"/>
    <property type="match status" value="1"/>
</dbReference>
<dbReference type="InterPro" id="IPR011009">
    <property type="entry name" value="Kinase-like_dom_sf"/>
</dbReference>
<proteinExistence type="inferred from homology"/>
<dbReference type="InterPro" id="IPR001245">
    <property type="entry name" value="Ser-Thr/Tyr_kinase_cat_dom"/>
</dbReference>
<keyword evidence="4" id="KW-0547">Nucleotide-binding</keyword>
<evidence type="ECO:0000256" key="6">
    <source>
        <dbReference type="ARBA" id="ARBA00022840"/>
    </source>
</evidence>
<organism evidence="8 9">
    <name type="scientific">Drosophila hydei</name>
    <name type="common">Fruit fly</name>
    <dbReference type="NCBI Taxonomy" id="7224"/>
    <lineage>
        <taxon>Eukaryota</taxon>
        <taxon>Metazoa</taxon>
        <taxon>Ecdysozoa</taxon>
        <taxon>Arthropoda</taxon>
        <taxon>Hexapoda</taxon>
        <taxon>Insecta</taxon>
        <taxon>Pterygota</taxon>
        <taxon>Neoptera</taxon>
        <taxon>Endopterygota</taxon>
        <taxon>Diptera</taxon>
        <taxon>Brachycera</taxon>
        <taxon>Muscomorpha</taxon>
        <taxon>Ephydroidea</taxon>
        <taxon>Drosophilidae</taxon>
        <taxon>Drosophila</taxon>
    </lineage>
</organism>
<evidence type="ECO:0000256" key="4">
    <source>
        <dbReference type="ARBA" id="ARBA00022741"/>
    </source>
</evidence>
<dbReference type="GeneID" id="111595772"/>
<protein>
    <submittedName>
        <fullName evidence="9">Mitogen-activated protein kinase kinase kinase 7-like</fullName>
    </submittedName>
</protein>
<evidence type="ECO:0000256" key="5">
    <source>
        <dbReference type="ARBA" id="ARBA00022777"/>
    </source>
</evidence>
<dbReference type="OMA" id="PYEREAF"/>
<evidence type="ECO:0000313" key="8">
    <source>
        <dbReference type="Proteomes" id="UP000504633"/>
    </source>
</evidence>
<evidence type="ECO:0000256" key="3">
    <source>
        <dbReference type="ARBA" id="ARBA00022679"/>
    </source>
</evidence>
<feature type="domain" description="Protein kinase" evidence="7">
    <location>
        <begin position="1"/>
        <end position="262"/>
    </location>
</feature>
<dbReference type="AlphaFoldDB" id="A0A6J1LPA4"/>
<dbReference type="GO" id="GO:0007254">
    <property type="term" value="P:JNK cascade"/>
    <property type="evidence" value="ECO:0007669"/>
    <property type="project" value="TreeGrafter"/>
</dbReference>
<dbReference type="RefSeq" id="XP_023165422.2">
    <property type="nucleotide sequence ID" value="XM_023309654.2"/>
</dbReference>
<dbReference type="KEGG" id="dhe:111595772"/>
<dbReference type="Pfam" id="PF07714">
    <property type="entry name" value="PK_Tyr_Ser-Thr"/>
    <property type="match status" value="1"/>
</dbReference>
<reference evidence="9" key="1">
    <citation type="submission" date="2025-08" db="UniProtKB">
        <authorList>
            <consortium name="RefSeq"/>
        </authorList>
    </citation>
    <scope>IDENTIFICATION</scope>
    <source>
        <strain evidence="9">15085-1641.00</strain>
        <tissue evidence="9">Whole body</tissue>
    </source>
</reference>
<evidence type="ECO:0000256" key="2">
    <source>
        <dbReference type="ARBA" id="ARBA00022527"/>
    </source>
</evidence>
<dbReference type="GO" id="GO:0004709">
    <property type="term" value="F:MAP kinase kinase kinase activity"/>
    <property type="evidence" value="ECO:0007669"/>
    <property type="project" value="TreeGrafter"/>
</dbReference>
<gene>
    <name evidence="9" type="primary">LOC111595772</name>
</gene>
<dbReference type="OrthoDB" id="3256376at2759"/>
<keyword evidence="5" id="KW-0418">Kinase</keyword>
<accession>A0A6J1LPA4</accession>
<dbReference type="GO" id="GO:0005524">
    <property type="term" value="F:ATP binding"/>
    <property type="evidence" value="ECO:0007669"/>
    <property type="project" value="UniProtKB-KW"/>
</dbReference>
<dbReference type="GO" id="GO:0006955">
    <property type="term" value="P:immune response"/>
    <property type="evidence" value="ECO:0007669"/>
    <property type="project" value="TreeGrafter"/>
</dbReference>
<evidence type="ECO:0000256" key="1">
    <source>
        <dbReference type="ARBA" id="ARBA00006529"/>
    </source>
</evidence>
<dbReference type="Proteomes" id="UP000504633">
    <property type="component" value="Unplaced"/>
</dbReference>
<dbReference type="GO" id="GO:0043123">
    <property type="term" value="P:positive regulation of canonical NF-kappaB signal transduction"/>
    <property type="evidence" value="ECO:0007669"/>
    <property type="project" value="TreeGrafter"/>
</dbReference>
<sequence length="289" mass="33304">MVLESKMFDQRILDSLYKCDIDGHWAEKTCKVEEKEHKIYAKALKKLYSDDSEFLKGVEELKAIEHDNILKIDLSKGNILVMQFAELGSLYNYLHGSNVSMQLSDIVLLNYMKQCVMGINALHKNKILHRNLSTRNLFLFDAYYTLKIRLDPTQIYQMKISAYTAPELLKLSSHSTLSDVYSFGIILWETMSGKIPFEGMASNEIACLILNGGRPSLENMKAYDFIETIKTLIEQCWDEDPNKRPTVNILELLLSYDYCKFITLPPIIKSDKTQKSIDNDNNSNIMENK</sequence>
<dbReference type="PANTHER" id="PTHR46716:SF1">
    <property type="entry name" value="MITOGEN-ACTIVATED PROTEIN KINASE KINASE KINASE 7"/>
    <property type="match status" value="1"/>
</dbReference>
<keyword evidence="2" id="KW-0723">Serine/threonine-protein kinase</keyword>
<dbReference type="InterPro" id="IPR000719">
    <property type="entry name" value="Prot_kinase_dom"/>
</dbReference>
<dbReference type="PROSITE" id="PS50011">
    <property type="entry name" value="PROTEIN_KINASE_DOM"/>
    <property type="match status" value="1"/>
</dbReference>
<dbReference type="PANTHER" id="PTHR46716">
    <property type="entry name" value="MITOGEN-ACTIVATED PROTEIN KINASE KINASE KINASE 7"/>
    <property type="match status" value="1"/>
</dbReference>
<evidence type="ECO:0000313" key="9">
    <source>
        <dbReference type="RefSeq" id="XP_023165422.2"/>
    </source>
</evidence>
<dbReference type="Gene3D" id="1.10.510.10">
    <property type="entry name" value="Transferase(Phosphotransferase) domain 1"/>
    <property type="match status" value="1"/>
</dbReference>
<keyword evidence="8" id="KW-1185">Reference proteome</keyword>
<keyword evidence="6" id="KW-0067">ATP-binding</keyword>